<dbReference type="AlphaFoldDB" id="A0A9Q0KQN1"/>
<sequence>MVLKSSRKRSKGRERKTSFVLAPRRYYNVLILFGRKRRNYLCQTRWIIQFEKKKKLVRHVLSSVCNEKASNETMKHTEAATNKERNRNKDGASMGNDLTTESLLSENI</sequence>
<feature type="compositionally biased region" description="Polar residues" evidence="1">
    <location>
        <begin position="96"/>
        <end position="108"/>
    </location>
</feature>
<evidence type="ECO:0000313" key="3">
    <source>
        <dbReference type="Proteomes" id="UP001141806"/>
    </source>
</evidence>
<dbReference type="EMBL" id="JAMYWD010000004">
    <property type="protein sequence ID" value="KAJ4974514.1"/>
    <property type="molecule type" value="Genomic_DNA"/>
</dbReference>
<accession>A0A9Q0KQN1</accession>
<protein>
    <submittedName>
        <fullName evidence="2">Uncharacterized protein</fullName>
    </submittedName>
</protein>
<proteinExistence type="predicted"/>
<dbReference type="Proteomes" id="UP001141806">
    <property type="component" value="Unassembled WGS sequence"/>
</dbReference>
<evidence type="ECO:0000313" key="2">
    <source>
        <dbReference type="EMBL" id="KAJ4974514.1"/>
    </source>
</evidence>
<keyword evidence="3" id="KW-1185">Reference proteome</keyword>
<feature type="region of interest" description="Disordered" evidence="1">
    <location>
        <begin position="71"/>
        <end position="108"/>
    </location>
</feature>
<evidence type="ECO:0000256" key="1">
    <source>
        <dbReference type="SAM" id="MobiDB-lite"/>
    </source>
</evidence>
<name>A0A9Q0KQN1_9MAGN</name>
<comment type="caution">
    <text evidence="2">The sequence shown here is derived from an EMBL/GenBank/DDBJ whole genome shotgun (WGS) entry which is preliminary data.</text>
</comment>
<organism evidence="2 3">
    <name type="scientific">Protea cynaroides</name>
    <dbReference type="NCBI Taxonomy" id="273540"/>
    <lineage>
        <taxon>Eukaryota</taxon>
        <taxon>Viridiplantae</taxon>
        <taxon>Streptophyta</taxon>
        <taxon>Embryophyta</taxon>
        <taxon>Tracheophyta</taxon>
        <taxon>Spermatophyta</taxon>
        <taxon>Magnoliopsida</taxon>
        <taxon>Proteales</taxon>
        <taxon>Proteaceae</taxon>
        <taxon>Protea</taxon>
    </lineage>
</organism>
<feature type="compositionally biased region" description="Basic and acidic residues" evidence="1">
    <location>
        <begin position="71"/>
        <end position="90"/>
    </location>
</feature>
<reference evidence="2" key="1">
    <citation type="journal article" date="2023" name="Plant J.">
        <title>The genome of the king protea, Protea cynaroides.</title>
        <authorList>
            <person name="Chang J."/>
            <person name="Duong T.A."/>
            <person name="Schoeman C."/>
            <person name="Ma X."/>
            <person name="Roodt D."/>
            <person name="Barker N."/>
            <person name="Li Z."/>
            <person name="Van de Peer Y."/>
            <person name="Mizrachi E."/>
        </authorList>
    </citation>
    <scope>NUCLEOTIDE SEQUENCE</scope>
    <source>
        <tissue evidence="2">Young leaves</tissue>
    </source>
</reference>
<gene>
    <name evidence="2" type="ORF">NE237_007688</name>
</gene>